<evidence type="ECO:0000256" key="1">
    <source>
        <dbReference type="SAM" id="SignalP"/>
    </source>
</evidence>
<dbReference type="RefSeq" id="WP_235066330.1">
    <property type="nucleotide sequence ID" value="NZ_JAKFGM010000001.1"/>
</dbReference>
<feature type="signal peptide" evidence="1">
    <location>
        <begin position="1"/>
        <end position="27"/>
    </location>
</feature>
<accession>A0A9X1U449</accession>
<dbReference type="AlphaFoldDB" id="A0A9X1U449"/>
<dbReference type="SUPFAM" id="SSF52788">
    <property type="entry name" value="Phosphotyrosine protein phosphatases I"/>
    <property type="match status" value="1"/>
</dbReference>
<dbReference type="Proteomes" id="UP001139410">
    <property type="component" value="Unassembled WGS sequence"/>
</dbReference>
<sequence length="159" mass="17630">MLRRTFLRVFLVIVLGLQAIPAQTVLAADKPQILLVCQFGSVKSAIARELLIRRAASRGIALHAWSRGITPEEHLSPTLSVQLRAEQIDPTRQPLTALTSDDLKAADLVIAFDPLPFAVPEGRLLNWSDVPSMNSSYDAARKVLDPRIDALLDRLQQMR</sequence>
<organism evidence="2 3">
    <name type="scientific">Sphingomonas cremea</name>
    <dbReference type="NCBI Taxonomy" id="2904799"/>
    <lineage>
        <taxon>Bacteria</taxon>
        <taxon>Pseudomonadati</taxon>
        <taxon>Pseudomonadota</taxon>
        <taxon>Alphaproteobacteria</taxon>
        <taxon>Sphingomonadales</taxon>
        <taxon>Sphingomonadaceae</taxon>
        <taxon>Sphingomonas</taxon>
    </lineage>
</organism>
<evidence type="ECO:0000313" key="2">
    <source>
        <dbReference type="EMBL" id="MCF2513836.1"/>
    </source>
</evidence>
<feature type="chain" id="PRO_5040872597" description="Protein-tyrosine-phosphatase" evidence="1">
    <location>
        <begin position="28"/>
        <end position="159"/>
    </location>
</feature>
<comment type="caution">
    <text evidence="2">The sequence shown here is derived from an EMBL/GenBank/DDBJ whole genome shotgun (WGS) entry which is preliminary data.</text>
</comment>
<evidence type="ECO:0008006" key="4">
    <source>
        <dbReference type="Google" id="ProtNLM"/>
    </source>
</evidence>
<name>A0A9X1U449_9SPHN</name>
<dbReference type="Gene3D" id="3.40.50.2300">
    <property type="match status" value="1"/>
</dbReference>
<gene>
    <name evidence="2" type="ORF">LVY65_01965</name>
</gene>
<dbReference type="InterPro" id="IPR036196">
    <property type="entry name" value="Ptyr_pPase_sf"/>
</dbReference>
<proteinExistence type="predicted"/>
<reference evidence="2" key="1">
    <citation type="submission" date="2022-01" db="EMBL/GenBank/DDBJ databases">
        <authorList>
            <person name="Jo J.-H."/>
            <person name="Im W.-T."/>
        </authorList>
    </citation>
    <scope>NUCLEOTIDE SEQUENCE</scope>
    <source>
        <strain evidence="2">G124</strain>
    </source>
</reference>
<keyword evidence="1" id="KW-0732">Signal</keyword>
<protein>
    <recommendedName>
        <fullName evidence="4">Protein-tyrosine-phosphatase</fullName>
    </recommendedName>
</protein>
<keyword evidence="3" id="KW-1185">Reference proteome</keyword>
<evidence type="ECO:0000313" key="3">
    <source>
        <dbReference type="Proteomes" id="UP001139410"/>
    </source>
</evidence>
<dbReference type="EMBL" id="JAKFGM010000001">
    <property type="protein sequence ID" value="MCF2513836.1"/>
    <property type="molecule type" value="Genomic_DNA"/>
</dbReference>